<protein>
    <submittedName>
        <fullName evidence="2">Uncharacterized protein</fullName>
    </submittedName>
</protein>
<evidence type="ECO:0000313" key="2">
    <source>
        <dbReference type="EMBL" id="CUV55065.1"/>
    </source>
</evidence>
<feature type="compositionally biased region" description="Basic and acidic residues" evidence="1">
    <location>
        <begin position="45"/>
        <end position="69"/>
    </location>
</feature>
<evidence type="ECO:0000256" key="1">
    <source>
        <dbReference type="SAM" id="MobiDB-lite"/>
    </source>
</evidence>
<gene>
    <name evidence="2" type="ORF">RUN215_v1_420144</name>
</gene>
<proteinExistence type="predicted"/>
<feature type="region of interest" description="Disordered" evidence="1">
    <location>
        <begin position="41"/>
        <end position="69"/>
    </location>
</feature>
<dbReference type="AlphaFoldDB" id="A0A0S4WU32"/>
<organism evidence="2">
    <name type="scientific">Ralstonia solanacearum</name>
    <name type="common">Pseudomonas solanacearum</name>
    <dbReference type="NCBI Taxonomy" id="305"/>
    <lineage>
        <taxon>Bacteria</taxon>
        <taxon>Pseudomonadati</taxon>
        <taxon>Pseudomonadota</taxon>
        <taxon>Betaproteobacteria</taxon>
        <taxon>Burkholderiales</taxon>
        <taxon>Burkholderiaceae</taxon>
        <taxon>Ralstonia</taxon>
        <taxon>Ralstonia solanacearum species complex</taxon>
    </lineage>
</organism>
<reference evidence="2" key="1">
    <citation type="submission" date="2015-10" db="EMBL/GenBank/DDBJ databases">
        <authorList>
            <person name="Gilbert D.G."/>
        </authorList>
    </citation>
    <scope>NUCLEOTIDE SEQUENCE</scope>
    <source>
        <strain evidence="2">Phyl III-seqv23</strain>
    </source>
</reference>
<sequence>MGGPHRVAVATAWRTWKRKDLLREEAAQRRGNCLRWKVAAMKPEAQPRPRQDSRQAKDARAACPEWRHG</sequence>
<dbReference type="EMBL" id="LN899820">
    <property type="protein sequence ID" value="CUV55065.1"/>
    <property type="molecule type" value="Genomic_DNA"/>
</dbReference>
<name>A0A0S4WU32_RALSL</name>
<accession>A0A0S4WU32</accession>